<gene>
    <name evidence="9" type="primary">ivn1</name>
    <name evidence="8" type="ORF">SJAG_03050</name>
</gene>
<dbReference type="GO" id="GO:0045332">
    <property type="term" value="P:phospholipid translocation"/>
    <property type="evidence" value="ECO:0000318"/>
    <property type="project" value="GO_Central"/>
</dbReference>
<keyword evidence="3 7" id="KW-0812">Transmembrane</keyword>
<feature type="transmembrane region" description="Helical" evidence="7">
    <location>
        <begin position="330"/>
        <end position="353"/>
    </location>
</feature>
<dbReference type="PIRSF" id="PIRSF015840">
    <property type="entry name" value="DUF284_TM_euk"/>
    <property type="match status" value="1"/>
</dbReference>
<dbReference type="OrthoDB" id="340608at2759"/>
<evidence type="ECO:0000256" key="1">
    <source>
        <dbReference type="ARBA" id="ARBA00004370"/>
    </source>
</evidence>
<dbReference type="GO" id="GO:0005886">
    <property type="term" value="C:plasma membrane"/>
    <property type="evidence" value="ECO:0000318"/>
    <property type="project" value="GO_Central"/>
</dbReference>
<keyword evidence="5 6" id="KW-0472">Membrane</keyword>
<dbReference type="PANTHER" id="PTHR10926:SF69">
    <property type="entry name" value="PHOSPHOLIPID-TRANSPORTING ATPASE ACCESSORY SUBUNIT IVN1"/>
    <property type="match status" value="1"/>
</dbReference>
<dbReference type="AlphaFoldDB" id="B6K368"/>
<evidence type="ECO:0000313" key="9">
    <source>
        <dbReference type="JaponicusDB" id="SJAG_03050"/>
    </source>
</evidence>
<dbReference type="GO" id="GO:0015247">
    <property type="term" value="F:aminophospholipid flippase activity"/>
    <property type="evidence" value="ECO:0000318"/>
    <property type="project" value="GO_Central"/>
</dbReference>
<proteinExistence type="inferred from homology"/>
<evidence type="ECO:0000313" key="8">
    <source>
        <dbReference type="EMBL" id="EEB07925.1"/>
    </source>
</evidence>
<dbReference type="GO" id="GO:0005794">
    <property type="term" value="C:Golgi apparatus"/>
    <property type="evidence" value="ECO:0000318"/>
    <property type="project" value="GO_Central"/>
</dbReference>
<dbReference type="Proteomes" id="UP000001744">
    <property type="component" value="Unassembled WGS sequence"/>
</dbReference>
<dbReference type="RefSeq" id="XP_002174218.1">
    <property type="nucleotide sequence ID" value="XM_002174182.1"/>
</dbReference>
<dbReference type="InterPro" id="IPR005045">
    <property type="entry name" value="CDC50/LEM3_fam"/>
</dbReference>
<evidence type="ECO:0000256" key="2">
    <source>
        <dbReference type="ARBA" id="ARBA00009457"/>
    </source>
</evidence>
<feature type="transmembrane region" description="Helical" evidence="7">
    <location>
        <begin position="35"/>
        <end position="58"/>
    </location>
</feature>
<accession>B6K368</accession>
<evidence type="ECO:0000256" key="4">
    <source>
        <dbReference type="ARBA" id="ARBA00022989"/>
    </source>
</evidence>
<dbReference type="OMA" id="AWKPLYT"/>
<evidence type="ECO:0000313" key="10">
    <source>
        <dbReference type="Proteomes" id="UP000001744"/>
    </source>
</evidence>
<dbReference type="VEuPathDB" id="FungiDB:SJAG_03050"/>
<evidence type="ECO:0000256" key="7">
    <source>
        <dbReference type="SAM" id="Phobius"/>
    </source>
</evidence>
<dbReference type="GO" id="GO:0005783">
    <property type="term" value="C:endoplasmic reticulum"/>
    <property type="evidence" value="ECO:0000318"/>
    <property type="project" value="GO_Central"/>
</dbReference>
<protein>
    <submittedName>
        <fullName evidence="8">CDC50 domain-containing protein</fullName>
    </submittedName>
</protein>
<dbReference type="eggNOG" id="KOG2952">
    <property type="taxonomic scope" value="Eukaryota"/>
</dbReference>
<evidence type="ECO:0000256" key="6">
    <source>
        <dbReference type="PIRNR" id="PIRNR015840"/>
    </source>
</evidence>
<dbReference type="STRING" id="402676.B6K368"/>
<dbReference type="GeneID" id="7048966"/>
<organism evidence="8 10">
    <name type="scientific">Schizosaccharomyces japonicus (strain yFS275 / FY16936)</name>
    <name type="common">Fission yeast</name>
    <dbReference type="NCBI Taxonomy" id="402676"/>
    <lineage>
        <taxon>Eukaryota</taxon>
        <taxon>Fungi</taxon>
        <taxon>Dikarya</taxon>
        <taxon>Ascomycota</taxon>
        <taxon>Taphrinomycotina</taxon>
        <taxon>Schizosaccharomycetes</taxon>
        <taxon>Schizosaccharomycetales</taxon>
        <taxon>Schizosaccharomycetaceae</taxon>
        <taxon>Schizosaccharomyces</taxon>
    </lineage>
</organism>
<dbReference type="EMBL" id="KE651167">
    <property type="protein sequence ID" value="EEB07925.1"/>
    <property type="molecule type" value="Genomic_DNA"/>
</dbReference>
<comment type="similarity">
    <text evidence="2 6">Belongs to the CDC50/LEM3 family.</text>
</comment>
<dbReference type="Pfam" id="PF03381">
    <property type="entry name" value="CDC50"/>
    <property type="match status" value="1"/>
</dbReference>
<name>B6K368_SCHJY</name>
<dbReference type="JaponicusDB" id="SJAG_03050">
    <property type="gene designation" value="ivn1"/>
</dbReference>
<comment type="subcellular location">
    <subcellularLocation>
        <location evidence="1">Membrane</location>
    </subcellularLocation>
</comment>
<dbReference type="PANTHER" id="PTHR10926">
    <property type="entry name" value="CELL CYCLE CONTROL PROTEIN 50"/>
    <property type="match status" value="1"/>
</dbReference>
<reference evidence="8 10" key="1">
    <citation type="journal article" date="2011" name="Science">
        <title>Comparative functional genomics of the fission yeasts.</title>
        <authorList>
            <person name="Rhind N."/>
            <person name="Chen Z."/>
            <person name="Yassour M."/>
            <person name="Thompson D.A."/>
            <person name="Haas B.J."/>
            <person name="Habib N."/>
            <person name="Wapinski I."/>
            <person name="Roy S."/>
            <person name="Lin M.F."/>
            <person name="Heiman D.I."/>
            <person name="Young S.K."/>
            <person name="Furuya K."/>
            <person name="Guo Y."/>
            <person name="Pidoux A."/>
            <person name="Chen H.M."/>
            <person name="Robbertse B."/>
            <person name="Goldberg J.M."/>
            <person name="Aoki K."/>
            <person name="Bayne E.H."/>
            <person name="Berlin A.M."/>
            <person name="Desjardins C.A."/>
            <person name="Dobbs E."/>
            <person name="Dukaj L."/>
            <person name="Fan L."/>
            <person name="FitzGerald M.G."/>
            <person name="French C."/>
            <person name="Gujja S."/>
            <person name="Hansen K."/>
            <person name="Keifenheim D."/>
            <person name="Levin J.Z."/>
            <person name="Mosher R.A."/>
            <person name="Mueller C.A."/>
            <person name="Pfiffner J."/>
            <person name="Priest M."/>
            <person name="Russ C."/>
            <person name="Smialowska A."/>
            <person name="Swoboda P."/>
            <person name="Sykes S.M."/>
            <person name="Vaughn M."/>
            <person name="Vengrova S."/>
            <person name="Yoder R."/>
            <person name="Zeng Q."/>
            <person name="Allshire R."/>
            <person name="Baulcombe D."/>
            <person name="Birren B.W."/>
            <person name="Brown W."/>
            <person name="Ekwall K."/>
            <person name="Kellis M."/>
            <person name="Leatherwood J."/>
            <person name="Levin H."/>
            <person name="Margalit H."/>
            <person name="Martienssen R."/>
            <person name="Nieduszynski C.A."/>
            <person name="Spatafora J.W."/>
            <person name="Friedman N."/>
            <person name="Dalgaard J.Z."/>
            <person name="Baumann P."/>
            <person name="Niki H."/>
            <person name="Regev A."/>
            <person name="Nusbaum C."/>
        </authorList>
    </citation>
    <scope>NUCLEOTIDE SEQUENCE [LARGE SCALE GENOMIC DNA]</scope>
    <source>
        <strain evidence="10">yFS275 / FY16936</strain>
    </source>
</reference>
<sequence>MSSPEQKKKKKFSRPDNSRFFQQTLPSWKLIFTPWTVIPILTILGLIFGPIGGALFVASSKAKGLRLEYTNCMNAGSEYTDMSSHDIHINFLTHNNFSAQWRWNADNETCSLRFYVPETMKQPVFVYYHLTRFYQNHRRYAKSYDVDQLLGDARTAKEISKSDCTPLQLNEEGKPYYPCGLVANSMFNDTFSSLNHLSDETSTYGQKIGEYVLTTNGTAWPADKARYGTTQYSPSDVVPPPNWAKRYPNGYTSDNMPDLGNWEEFQVWMRTAALPTFSKLIVRNTTAALRTGLYEVNITYNFPTIPYGGSKSFEMTTTTAIGGKNYFLGILYIVIGCLFFLSGIAVGVASMLWPRRVGDPAYLSWKQDKTD</sequence>
<keyword evidence="10" id="KW-1185">Reference proteome</keyword>
<evidence type="ECO:0000256" key="5">
    <source>
        <dbReference type="ARBA" id="ARBA00023136"/>
    </source>
</evidence>
<keyword evidence="4 7" id="KW-1133">Transmembrane helix</keyword>
<evidence type="ECO:0000256" key="3">
    <source>
        <dbReference type="ARBA" id="ARBA00022692"/>
    </source>
</evidence>
<dbReference type="HOGENOM" id="CLU_025025_0_1_1"/>